<dbReference type="SUPFAM" id="SSF53448">
    <property type="entry name" value="Nucleotide-diphospho-sugar transferases"/>
    <property type="match status" value="1"/>
</dbReference>
<feature type="domain" description="MobA-like NTP transferase" evidence="4">
    <location>
        <begin position="10"/>
        <end position="135"/>
    </location>
</feature>
<evidence type="ECO:0000256" key="1">
    <source>
        <dbReference type="ARBA" id="ARBA00022679"/>
    </source>
</evidence>
<dbReference type="GO" id="GO:0016779">
    <property type="term" value="F:nucleotidyltransferase activity"/>
    <property type="evidence" value="ECO:0007669"/>
    <property type="project" value="UniProtKB-KW"/>
</dbReference>
<evidence type="ECO:0000313" key="5">
    <source>
        <dbReference type="EMBL" id="CUK09705.1"/>
    </source>
</evidence>
<dbReference type="CDD" id="cd06422">
    <property type="entry name" value="NTP_transferase_like_1"/>
    <property type="match status" value="1"/>
</dbReference>
<evidence type="ECO:0000259" key="4">
    <source>
        <dbReference type="Pfam" id="PF12804"/>
    </source>
</evidence>
<evidence type="ECO:0000256" key="3">
    <source>
        <dbReference type="ARBA" id="ARBA00022842"/>
    </source>
</evidence>
<protein>
    <submittedName>
        <fullName evidence="5">Glucose-1-phosphate adenylyltransferase</fullName>
    </submittedName>
</protein>
<dbReference type="AlphaFoldDB" id="A0A0P1IFD5"/>
<reference evidence="6" key="1">
    <citation type="submission" date="2015-09" db="EMBL/GenBank/DDBJ databases">
        <authorList>
            <person name="Rodrigo-Torres Lidia"/>
            <person name="Arahal R.David."/>
        </authorList>
    </citation>
    <scope>NUCLEOTIDE SEQUENCE [LARGE SCALE GENOMIC DNA]</scope>
    <source>
        <strain evidence="6">CECT 7735</strain>
    </source>
</reference>
<keyword evidence="2 5" id="KW-0548">Nucleotidyltransferase</keyword>
<dbReference type="GeneID" id="83882380"/>
<dbReference type="PANTHER" id="PTHR43584">
    <property type="entry name" value="NUCLEOTIDYL TRANSFERASE"/>
    <property type="match status" value="1"/>
</dbReference>
<dbReference type="Pfam" id="PF12804">
    <property type="entry name" value="NTP_transf_3"/>
    <property type="match status" value="1"/>
</dbReference>
<keyword evidence="3" id="KW-0460">Magnesium</keyword>
<sequence length="230" mass="24986">MRNDPNAVMLFAAGFGTRMRSLTADRPKPLVTVGGRALIDHTLDLVRSSEIATVVANLHYLPEKLLAHLEGSGVQTLVETPDILETGGGLRNALPLLGDGPVFTANTDAIWRGPNPFSVLKDAWDPDQMDALLICVPRDRVLGHKGQGDFVIGPDGRLSRGPGHVYGGIQIIKTNGLHDFDEPAFSLNLLWNKMAENKRLFGLPYDGEWCDVGSPEGIPLAETLLEPRHV</sequence>
<evidence type="ECO:0000313" key="6">
    <source>
        <dbReference type="Proteomes" id="UP000051870"/>
    </source>
</evidence>
<dbReference type="RefSeq" id="WP_058312561.1">
    <property type="nucleotide sequence ID" value="NZ_CYTW01000004.1"/>
</dbReference>
<dbReference type="EMBL" id="CYTW01000004">
    <property type="protein sequence ID" value="CUK09705.1"/>
    <property type="molecule type" value="Genomic_DNA"/>
</dbReference>
<accession>A0A0P1IFD5</accession>
<organism evidence="5 6">
    <name type="scientific">Shimia thalassica</name>
    <dbReference type="NCBI Taxonomy" id="1715693"/>
    <lineage>
        <taxon>Bacteria</taxon>
        <taxon>Pseudomonadati</taxon>
        <taxon>Pseudomonadota</taxon>
        <taxon>Alphaproteobacteria</taxon>
        <taxon>Rhodobacterales</taxon>
        <taxon>Roseobacteraceae</taxon>
    </lineage>
</organism>
<gene>
    <name evidence="5" type="ORF">PH7735_03402</name>
</gene>
<dbReference type="Proteomes" id="UP000051870">
    <property type="component" value="Unassembled WGS sequence"/>
</dbReference>
<dbReference type="STRING" id="1715693.PH7735_03402"/>
<proteinExistence type="predicted"/>
<keyword evidence="1 5" id="KW-0808">Transferase</keyword>
<dbReference type="Gene3D" id="3.90.550.10">
    <property type="entry name" value="Spore Coat Polysaccharide Biosynthesis Protein SpsA, Chain A"/>
    <property type="match status" value="1"/>
</dbReference>
<dbReference type="InterPro" id="IPR029044">
    <property type="entry name" value="Nucleotide-diphossugar_trans"/>
</dbReference>
<evidence type="ECO:0000256" key="2">
    <source>
        <dbReference type="ARBA" id="ARBA00022695"/>
    </source>
</evidence>
<keyword evidence="6" id="KW-1185">Reference proteome</keyword>
<name>A0A0P1IFD5_9RHOB</name>
<dbReference type="PANTHER" id="PTHR43584:SF8">
    <property type="entry name" value="N-ACETYLMURAMATE ALPHA-1-PHOSPHATE URIDYLYLTRANSFERASE"/>
    <property type="match status" value="1"/>
</dbReference>
<dbReference type="InterPro" id="IPR025877">
    <property type="entry name" value="MobA-like_NTP_Trfase"/>
</dbReference>
<dbReference type="InterPro" id="IPR050065">
    <property type="entry name" value="GlmU-like"/>
</dbReference>